<dbReference type="GO" id="GO:0005975">
    <property type="term" value="P:carbohydrate metabolic process"/>
    <property type="evidence" value="ECO:0007669"/>
    <property type="project" value="InterPro"/>
</dbReference>
<dbReference type="InterPro" id="IPR008928">
    <property type="entry name" value="6-hairpin_glycosidase_sf"/>
</dbReference>
<reference evidence="3 4" key="1">
    <citation type="journal article" date="2017" name="Nat. Commun.">
        <title>In situ click chemistry generation of cyclooxygenase-2 inhibitors.</title>
        <authorList>
            <person name="Bhardwaj A."/>
            <person name="Kaur J."/>
            <person name="Wuest M."/>
            <person name="Wuest F."/>
        </authorList>
    </citation>
    <scope>NUCLEOTIDE SEQUENCE [LARGE SCALE GENOMIC DNA]</scope>
    <source>
        <strain evidence="3">S2_012_000_R3_94</strain>
    </source>
</reference>
<dbReference type="Gene3D" id="1.50.10.10">
    <property type="match status" value="1"/>
</dbReference>
<gene>
    <name evidence="3" type="ORF">DI616_12205</name>
</gene>
<comment type="similarity">
    <text evidence="1">Belongs to the N-acylglucosamine 2-epimerase family.</text>
</comment>
<evidence type="ECO:0000256" key="2">
    <source>
        <dbReference type="ARBA" id="ARBA00023235"/>
    </source>
</evidence>
<keyword evidence="2 3" id="KW-0413">Isomerase</keyword>
<accession>A0A533I8V0</accession>
<dbReference type="InterPro" id="IPR010819">
    <property type="entry name" value="AGE/CE"/>
</dbReference>
<dbReference type="EMBL" id="VAFL01000008">
    <property type="protein sequence ID" value="TKW66232.1"/>
    <property type="molecule type" value="Genomic_DNA"/>
</dbReference>
<sequence>MMENAVTEYGPDWTRAEAMRLLDFHARALNPAGGFHKLAADGTPLPDDPRGQGNTRELHETTRMIHSFAQGATLNHPQAGAIVDHGMRFLFEGHLDPVNGGFWWSVDDAGPLDTKKQAYGHAFVLLAAASAGKIGHPDAARLRETVMTVLRSRFWEADPGAVSDTFDADWTNPPAYRGGNANMHLTEALIAAHRTFADPADLAMARSIAGFMIDKHARAEGWVVPEHFTPDWQVDRDFAGDPMFRPPGTTPGHAIEWARLILELRETGGMDPQDDWTLDAAAALYRRALSDAWLPEGGFAYTMGWDGQIDNRRRLWWPVAEAVATAHALHKATGDKAWLDDLDKFWTQLDRHHIDHENGSWFAEIDEAGKPVETLFPGKPDIYHAMTASLAGLD</sequence>
<evidence type="ECO:0000256" key="1">
    <source>
        <dbReference type="ARBA" id="ARBA00008558"/>
    </source>
</evidence>
<evidence type="ECO:0000313" key="4">
    <source>
        <dbReference type="Proteomes" id="UP000315344"/>
    </source>
</evidence>
<proteinExistence type="inferred from homology"/>
<name>A0A533I8V0_PARDE</name>
<dbReference type="GO" id="GO:0016853">
    <property type="term" value="F:isomerase activity"/>
    <property type="evidence" value="ECO:0007669"/>
    <property type="project" value="UniProtKB-KW"/>
</dbReference>
<dbReference type="PANTHER" id="PTHR15108">
    <property type="entry name" value="N-ACYLGLUCOSAMINE-2-EPIMERASE"/>
    <property type="match status" value="1"/>
</dbReference>
<dbReference type="Pfam" id="PF07221">
    <property type="entry name" value="GlcNAc_2-epim"/>
    <property type="match status" value="1"/>
</dbReference>
<dbReference type="Proteomes" id="UP000315344">
    <property type="component" value="Unassembled WGS sequence"/>
</dbReference>
<organism evidence="3 4">
    <name type="scientific">Paracoccus denitrificans</name>
    <dbReference type="NCBI Taxonomy" id="266"/>
    <lineage>
        <taxon>Bacteria</taxon>
        <taxon>Pseudomonadati</taxon>
        <taxon>Pseudomonadota</taxon>
        <taxon>Alphaproteobacteria</taxon>
        <taxon>Rhodobacterales</taxon>
        <taxon>Paracoccaceae</taxon>
        <taxon>Paracoccus</taxon>
    </lineage>
</organism>
<protein>
    <submittedName>
        <fullName evidence="3">AGE family epimerase/isomerase</fullName>
    </submittedName>
</protein>
<evidence type="ECO:0000313" key="3">
    <source>
        <dbReference type="EMBL" id="TKW66232.1"/>
    </source>
</evidence>
<comment type="caution">
    <text evidence="3">The sequence shown here is derived from an EMBL/GenBank/DDBJ whole genome shotgun (WGS) entry which is preliminary data.</text>
</comment>
<dbReference type="AlphaFoldDB" id="A0A533I8V0"/>
<dbReference type="InterPro" id="IPR012341">
    <property type="entry name" value="6hp_glycosidase-like_sf"/>
</dbReference>
<dbReference type="SUPFAM" id="SSF48208">
    <property type="entry name" value="Six-hairpin glycosidases"/>
    <property type="match status" value="1"/>
</dbReference>